<feature type="compositionally biased region" description="Low complexity" evidence="5">
    <location>
        <begin position="147"/>
        <end position="173"/>
    </location>
</feature>
<feature type="compositionally biased region" description="Polar residues" evidence="5">
    <location>
        <begin position="364"/>
        <end position="384"/>
    </location>
</feature>
<comment type="caution">
    <text evidence="7">The sequence shown here is derived from an EMBL/GenBank/DDBJ whole genome shotgun (WGS) entry which is preliminary data.</text>
</comment>
<dbReference type="Proteomes" id="UP000290288">
    <property type="component" value="Unassembled WGS sequence"/>
</dbReference>
<feature type="compositionally biased region" description="Low complexity" evidence="5">
    <location>
        <begin position="117"/>
        <end position="136"/>
    </location>
</feature>
<dbReference type="GO" id="GO:0008270">
    <property type="term" value="F:zinc ion binding"/>
    <property type="evidence" value="ECO:0007669"/>
    <property type="project" value="UniProtKB-KW"/>
</dbReference>
<feature type="domain" description="C2H2-type" evidence="6">
    <location>
        <begin position="301"/>
        <end position="328"/>
    </location>
</feature>
<name>A0A4Q2DQI4_9AGAR</name>
<dbReference type="PANTHER" id="PTHR23057:SF0">
    <property type="entry name" value="JUXTAPOSED WITH ANOTHER ZINC FINGER PROTEIN 1"/>
    <property type="match status" value="1"/>
</dbReference>
<dbReference type="InterPro" id="IPR013087">
    <property type="entry name" value="Znf_C2H2_type"/>
</dbReference>
<keyword evidence="8" id="KW-1185">Reference proteome</keyword>
<evidence type="ECO:0000256" key="5">
    <source>
        <dbReference type="SAM" id="MobiDB-lite"/>
    </source>
</evidence>
<protein>
    <recommendedName>
        <fullName evidence="6">C2H2-type domain-containing protein</fullName>
    </recommendedName>
</protein>
<dbReference type="SMART" id="SM00355">
    <property type="entry name" value="ZnF_C2H2"/>
    <property type="match status" value="2"/>
</dbReference>
<feature type="compositionally biased region" description="Polar residues" evidence="5">
    <location>
        <begin position="467"/>
        <end position="476"/>
    </location>
</feature>
<evidence type="ECO:0000256" key="3">
    <source>
        <dbReference type="ARBA" id="ARBA00022771"/>
    </source>
</evidence>
<feature type="region of interest" description="Disordered" evidence="5">
    <location>
        <begin position="574"/>
        <end position="627"/>
    </location>
</feature>
<sequence length="627" mass="66816">MATFPLVAHRHIQLELEPSSQSQSHPEDAFNPYARFASDYSSGLPGAQYNGASIDEASALTWQQVQALQQQQQSHQQQQQGQQTGCLPPALLFAPSTSCTPAGTPGGSRAPSPVLHSSQLNPNTSPPSTSSPLNKSHTARTTSPQRASSTHSAPNSANASTASSSHSNPSAPASILRPAASLLLSKPFRCPKPNCNKSYKQANGLKYHMTHGSCNFAPPKDLEHVKDLLERKRREREAQGLTNGQPLNRSLSVGSNGSPLPSTLDTALLSSYYDLNLQSMNITETELREVEREAEKRLRPFACGVGDCQRRYKNMNGLRYHYQHSGDHGAVGLALLASGQHECLQNNQSAKRRVEQQQQQQQQNATSGNAYTNPTNSPGSAVSAGYATTTFSMDDEREGRKRFATTAFGRQGGSASMPVSRAGSTSRTRTPIPISVPVSANSSPKGASASVLGGALGHTNTSPPPSSMNAMSTTAMGGSSSLSNALGTSSLTTPIQLVPVHVQQVNGVGINTGLPPSPPSSASGSPEQAQAQLAVGGSPPQQQQQLATQQQMQMAAAAYQQYAQQFQRQYQAAMMHAQSQAHQQQHHSAPTSPRPQQASQQQPGSPQQYPYGHQQQDWMAGMAMDMS</sequence>
<feature type="region of interest" description="Disordered" evidence="5">
    <location>
        <begin position="346"/>
        <end position="384"/>
    </location>
</feature>
<accession>A0A4Q2DQI4</accession>
<gene>
    <name evidence="7" type="ORF">EST38_g3396</name>
</gene>
<organism evidence="7 8">
    <name type="scientific">Candolleomyces aberdarensis</name>
    <dbReference type="NCBI Taxonomy" id="2316362"/>
    <lineage>
        <taxon>Eukaryota</taxon>
        <taxon>Fungi</taxon>
        <taxon>Dikarya</taxon>
        <taxon>Basidiomycota</taxon>
        <taxon>Agaricomycotina</taxon>
        <taxon>Agaricomycetes</taxon>
        <taxon>Agaricomycetidae</taxon>
        <taxon>Agaricales</taxon>
        <taxon>Agaricineae</taxon>
        <taxon>Psathyrellaceae</taxon>
        <taxon>Candolleomyces</taxon>
    </lineage>
</organism>
<evidence type="ECO:0000256" key="2">
    <source>
        <dbReference type="ARBA" id="ARBA00022737"/>
    </source>
</evidence>
<feature type="compositionally biased region" description="Low complexity" evidence="5">
    <location>
        <begin position="574"/>
        <end position="616"/>
    </location>
</feature>
<keyword evidence="3" id="KW-0863">Zinc-finger</keyword>
<keyword evidence="4" id="KW-0862">Zinc</keyword>
<dbReference type="SUPFAM" id="SSF57667">
    <property type="entry name" value="beta-beta-alpha zinc fingers"/>
    <property type="match status" value="1"/>
</dbReference>
<evidence type="ECO:0000313" key="8">
    <source>
        <dbReference type="Proteomes" id="UP000290288"/>
    </source>
</evidence>
<feature type="domain" description="C2H2-type" evidence="6">
    <location>
        <begin position="188"/>
        <end position="211"/>
    </location>
</feature>
<dbReference type="PANTHER" id="PTHR23057">
    <property type="entry name" value="JUXTAPOSED WITH ANOTHER ZINC FINGER PROTEIN 1"/>
    <property type="match status" value="1"/>
</dbReference>
<feature type="region of interest" description="Disordered" evidence="5">
    <location>
        <begin position="236"/>
        <end position="259"/>
    </location>
</feature>
<feature type="region of interest" description="Disordered" evidence="5">
    <location>
        <begin position="509"/>
        <end position="545"/>
    </location>
</feature>
<keyword evidence="1" id="KW-0479">Metal-binding</keyword>
<evidence type="ECO:0000256" key="1">
    <source>
        <dbReference type="ARBA" id="ARBA00022723"/>
    </source>
</evidence>
<evidence type="ECO:0000259" key="6">
    <source>
        <dbReference type="SMART" id="SM00355"/>
    </source>
</evidence>
<dbReference type="AlphaFoldDB" id="A0A4Q2DQI4"/>
<feature type="compositionally biased region" description="Low complexity" evidence="5">
    <location>
        <begin position="520"/>
        <end position="532"/>
    </location>
</feature>
<dbReference type="InterPro" id="IPR051580">
    <property type="entry name" value="ZnF-Chromatin_assoc"/>
</dbReference>
<keyword evidence="2" id="KW-0677">Repeat</keyword>
<feature type="compositionally biased region" description="Polar residues" evidence="5">
    <location>
        <begin position="240"/>
        <end position="259"/>
    </location>
</feature>
<dbReference type="OrthoDB" id="3269380at2759"/>
<feature type="region of interest" description="Disordered" evidence="5">
    <location>
        <begin position="405"/>
        <end position="483"/>
    </location>
</feature>
<dbReference type="GO" id="GO:0005634">
    <property type="term" value="C:nucleus"/>
    <property type="evidence" value="ECO:0007669"/>
    <property type="project" value="TreeGrafter"/>
</dbReference>
<dbReference type="EMBL" id="SDEE01000071">
    <property type="protein sequence ID" value="RXW22457.1"/>
    <property type="molecule type" value="Genomic_DNA"/>
</dbReference>
<proteinExistence type="predicted"/>
<evidence type="ECO:0000256" key="4">
    <source>
        <dbReference type="ARBA" id="ARBA00022833"/>
    </source>
</evidence>
<evidence type="ECO:0000313" key="7">
    <source>
        <dbReference type="EMBL" id="RXW22457.1"/>
    </source>
</evidence>
<dbReference type="Gene3D" id="3.30.160.60">
    <property type="entry name" value="Classic Zinc Finger"/>
    <property type="match status" value="1"/>
</dbReference>
<feature type="region of interest" description="Disordered" evidence="5">
    <location>
        <begin position="97"/>
        <end position="173"/>
    </location>
</feature>
<dbReference type="STRING" id="2316362.A0A4Q2DQI4"/>
<dbReference type="InterPro" id="IPR036236">
    <property type="entry name" value="Znf_C2H2_sf"/>
</dbReference>
<reference evidence="7 8" key="1">
    <citation type="submission" date="2019-01" db="EMBL/GenBank/DDBJ databases">
        <title>Draft genome sequence of Psathyrella aberdarensis IHI B618.</title>
        <authorList>
            <person name="Buettner E."/>
            <person name="Kellner H."/>
        </authorList>
    </citation>
    <scope>NUCLEOTIDE SEQUENCE [LARGE SCALE GENOMIC DNA]</scope>
    <source>
        <strain evidence="7 8">IHI B618</strain>
    </source>
</reference>